<evidence type="ECO:0000313" key="11">
    <source>
        <dbReference type="Proteomes" id="UP000245119"/>
    </source>
</evidence>
<evidence type="ECO:0000313" key="10">
    <source>
        <dbReference type="EMBL" id="PVD39032.1"/>
    </source>
</evidence>
<feature type="repeat" description="CSPG" evidence="6">
    <location>
        <begin position="1316"/>
        <end position="1414"/>
    </location>
</feature>
<dbReference type="Pfam" id="PF03160">
    <property type="entry name" value="Calx-beta"/>
    <property type="match status" value="5"/>
</dbReference>
<dbReference type="InterPro" id="IPR006212">
    <property type="entry name" value="Furin_repeat"/>
</dbReference>
<dbReference type="Gene3D" id="6.20.200.20">
    <property type="match status" value="2"/>
</dbReference>
<dbReference type="EMBL" id="PZQS01000001">
    <property type="protein sequence ID" value="PVD39032.1"/>
    <property type="molecule type" value="Genomic_DNA"/>
</dbReference>
<feature type="domain" description="VWFC" evidence="9">
    <location>
        <begin position="312"/>
        <end position="372"/>
    </location>
</feature>
<evidence type="ECO:0000256" key="8">
    <source>
        <dbReference type="SAM" id="Phobius"/>
    </source>
</evidence>
<dbReference type="GO" id="GO:0016020">
    <property type="term" value="C:membrane"/>
    <property type="evidence" value="ECO:0007669"/>
    <property type="project" value="InterPro"/>
</dbReference>
<keyword evidence="5" id="KW-0325">Glycoprotein</keyword>
<feature type="repeat" description="CSPG" evidence="6">
    <location>
        <begin position="1679"/>
        <end position="1779"/>
    </location>
</feature>
<dbReference type="PANTHER" id="PTHR45739:SF1">
    <property type="entry name" value="EXTRACELLULAR MATRIX ORGANIZING PROTEIN FRAS1"/>
    <property type="match status" value="1"/>
</dbReference>
<dbReference type="InterPro" id="IPR003644">
    <property type="entry name" value="Calx_beta"/>
</dbReference>
<dbReference type="Proteomes" id="UP000245119">
    <property type="component" value="Linkage Group LG1"/>
</dbReference>
<dbReference type="SMART" id="SM00261">
    <property type="entry name" value="FU"/>
    <property type="match status" value="8"/>
</dbReference>
<dbReference type="SUPFAM" id="SSF57603">
    <property type="entry name" value="FnI-like domain"/>
    <property type="match status" value="6"/>
</dbReference>
<feature type="domain" description="VWFC" evidence="9">
    <location>
        <begin position="105"/>
        <end position="165"/>
    </location>
</feature>
<evidence type="ECO:0000256" key="4">
    <source>
        <dbReference type="ARBA" id="ARBA00022837"/>
    </source>
</evidence>
<dbReference type="InterPro" id="IPR001007">
    <property type="entry name" value="VWF_dom"/>
</dbReference>
<feature type="domain" description="VWFC" evidence="9">
    <location>
        <begin position="34"/>
        <end position="101"/>
    </location>
</feature>
<dbReference type="InterPro" id="IPR039005">
    <property type="entry name" value="CSPG_rpt"/>
</dbReference>
<dbReference type="Pfam" id="PF16184">
    <property type="entry name" value="Cadherin_3"/>
    <property type="match status" value="11"/>
</dbReference>
<dbReference type="SMART" id="SM00214">
    <property type="entry name" value="VWC"/>
    <property type="match status" value="6"/>
</dbReference>
<dbReference type="GO" id="GO:0009653">
    <property type="term" value="P:anatomical structure morphogenesis"/>
    <property type="evidence" value="ECO:0007669"/>
    <property type="project" value="TreeGrafter"/>
</dbReference>
<feature type="region of interest" description="Disordered" evidence="7">
    <location>
        <begin position="1"/>
        <end position="21"/>
    </location>
</feature>
<keyword evidence="2" id="KW-0732">Signal</keyword>
<gene>
    <name evidence="10" type="ORF">C0Q70_01659</name>
</gene>
<dbReference type="PROSITE" id="PS51854">
    <property type="entry name" value="CSPG"/>
    <property type="match status" value="11"/>
</dbReference>
<dbReference type="PANTHER" id="PTHR45739">
    <property type="entry name" value="MATRIX PROTEIN, PUTATIVE-RELATED"/>
    <property type="match status" value="1"/>
</dbReference>
<proteinExistence type="inferred from homology"/>
<reference evidence="10 11" key="1">
    <citation type="submission" date="2018-04" db="EMBL/GenBank/DDBJ databases">
        <title>The genome of golden apple snail Pomacea canaliculata provides insight into stress tolerance and invasive adaptation.</title>
        <authorList>
            <person name="Liu C."/>
            <person name="Liu B."/>
            <person name="Ren Y."/>
            <person name="Zhang Y."/>
            <person name="Wang H."/>
            <person name="Li S."/>
            <person name="Jiang F."/>
            <person name="Yin L."/>
            <person name="Zhang G."/>
            <person name="Qian W."/>
            <person name="Fan W."/>
        </authorList>
    </citation>
    <scope>NUCLEOTIDE SEQUENCE [LARGE SCALE GENOMIC DNA]</scope>
    <source>
        <strain evidence="10">SZHN2017</strain>
        <tissue evidence="10">Muscle</tissue>
    </source>
</reference>
<sequence>MKNSKRGNEATRSNFPPGLHQSDTNPSHLLVLFQACNRGLLRFMVFLFQNGSVWRPTPCTVCLCEDPVAVCEDIVCKDPHCDYAAGQQLELVENTCCPECRLRRQPCQLHGQPVPDSTTWSTTPCVTCVCDNGEVKCWNVTCPPQRCKPGQVLQSLPGQCCPRCIPVGPSCTDQDGVRHPDGSEWSPLPCVLCVCRNGHTKCLPQQCPQLDCALEDFLPPSPGECCMTCKRQTCLDHQHVYQEGDRWTPDSCTTCVCTQGITQCRQKDCGPDIECGLVRPPLQFQKNVQFLPPLSTCHVLLPVKLLTFLRTGACELETPRRYHGDMWNISDCEFCMCSGGEVQCRTLACRLQQCKQGERLTASNGKCCDECLTVSVCEYNGIIFQDSDTWDPNPCTICTCRKGKTICYQTICSACPKGSVSEVHRGRCCGECKPVQCSPACGECLLSDPNYCLSCREVERLLQNGLCKDKCEDGFFPAVNNTCIVCHSTCKTCRNGTPFHCLTCPLGLLLKDGQCVSSCDLGFYKEGNRCLRCHHSCGFCSGPAVTQCLTCALPYRLLLNGRCVDVCDDRHFVQGRYCLECPSLCKKCVPGGPACSSCHEGAHLHKGQCLLSCPKGYYSDVNSRCQACHPSCAVCSGEAASSCTACSEGVSLIKGRCVSPCPPGNFLTNEGTCHNCEPGCAACVTVNGEASPVCTDCENILHVAQGVMCQESCAQGMYLRNGICYACDSGCEVCQGPGQCDKCFLPFLLDKGHCTKDCEQQSFVDFYNVCQPCSNHCLDCVSEQTCTACDNSTFLSDGTCVLSCRAGQTHSIQHRKCHAKPYAPIVVVRGQLDVPEKQSVVLPAWLIQVENIDNDTLVDRFTVQLEKLSTSGEIMKVSESQDTLLGEGDMFTLKNLAEGRIWFVHHGSLGQRDDIVFRVSDGDLLSDKVHLPVRILPSSSLTVTVNKPFHAVIGSRTTLSRDTLDIRSNIQGPIEIRVVSGPMYGSIWHYGKRKQVSVFHLSDLHMEEVMYSHHSSSSRLTDMAVLIVSSSFQQISIILSIKLQHKNSLMPVVLANAGGQVWPGEKMLISRDILEVKAMDPKSSAIVYTLNPTVNNPKKGEIMMVVPVPEEGVHRRWELMSDGTMGVKTFRFMQKDINEGRIFYKHQGLHQEDNDFFTFEVSDMASPPNVLHNQTFHIRILQGIQDDTSALSAHSASPGTQFGMTVLENQVVPITRANLPPHNKAISDHDLVYRLTSLLGDEEGAVEHIDYPYVPVLRFTQADINNNRIIYRPPDEEMGLQAKDVSFTFVLSDGKESRQSSEQKFTIHITPVNNMPPRFLHPDPEITAAEGDITPLGLELLAVVDSDTQPENLTLTLVEEPAVGNLERVDWQLNLHTLHTGDAFPYTEFATSTFQYRHSGQDGSQKDHIKLSASDGVFRATTTITVHIIKVDKSPPVLLSSSLLQINVSEGGTSTITRNHLAFFDSDDTDDDVAITLVNDTAQGYLFNEKQDRPVSIGMNFTQADINDGHIRYVADGEIGNKSLKEVLYFSVSDASHNVLPSQVLSVLITAVDNQPPVVQIGPAVEIEEGGEAQITAAVLSVMDVDTPLTDLFIVVGTMPNFGSLHNRKPGSEVSEASSGDSAYQFTVKDIVNGHLFYIQSDHLDKEPKEDSFLFYATDGLNKSPMNKFNIHISLINDEPPIMATEQLFVKEGQAVTLTNASVYVMDLDTEPQDLQLVLILPPSSGTLKRKSSAEDTILEAMEIKQNGNFTYKDLLNGLIVYEHNDEETTTDMLILYVTDGNFNDTRQVNIIVGLIQDETPRVTVNTGLRIRAGSKTTISSSDLRATDVDSEDSAIIYTLTKNPIAGSLHYHNRAGEKHPITKEGPHSTFTQEDIDKGHIEYMHEVGEMTGTLLFKFKLSDTEGNELIDQDFFITVMEDRLPPKEIANKEFILKEGERKKVTTDFLSFTDVDSEPGALLYQVLEGPHLGHLELNLHPGVPVVQFTQADLASGSVFYVHTSSDEVYMDKFVFSVTDGSNEARQLIQTFHITFIPVDDVIPAVISNGLRVQEGVRKLLTEFDLKAVDLDTEEDKIVFTIIEAPIHGTLDLQRNNKDYIQTAQFTMADIYENRVSYLHNGNEMFSDAFTFTVTDGTNHLFTVQNKQDPGTPSKPVSSPQAFHIEIVPVDDGTPVLQINHGLEFLEQFASVAGNYITEFDLKAVDEDSLPQDIIFSVIKMPKHGIIENTDHPGQNISRFTQEDINRGKIRYKLTKKAADLQDMFHFDLMDRKPNVVADNIFHIRWSEISFETSAVNVTETAGMIQVPVIRKGNLKQYSIIQCQTKPDSAVSMPETAQPGMYDFVQFSGQVQFDSWQEAKMCSMIINDDSVYEGPESFYVELSSPNYALLGDIGAALVTIIDVEDVTMIEFEDGHIVVNETDDYVVATIKRKGDLSTTVSVLCSTFPVTATGSSLTGLESGSDYISRGISDLFRVVFTPGIASAHCDVKLLDDGDYEGEERFELRLLDPSPPATLGPISSSIVVIRGPNDESRVYLSAAEYHFAEDEGVVEVEVLRDGSDLSHVSSVWCATRLSSPPSATPGVDYVPSSSQIIFSPGQVSKKCHLTVLDDDFDPRLEGNETFEIFLSSGMGSSLAKPYHSVVFIEDDKLDREREKNCSVEIEDDTEFEPEEDFFLKLAEPMSSAKYEAQLGEMDAVRVIITNNDDVPKLQFDRPAYSVHEPSIKQQIATVVVRIIRTGAENLTSSVRCSTRDGSALSGLDYNARSLFVTFPPGIHEVEFPVDILYNSDVEWHETFTVLLGPEKPQGAMFGSITMATITILDNEVSGSLVLPAPPVVVSLLHYDDAEQGTKIELSAGYPIVCINPCDVHHPNYSITHTLCEDSGINSSAIAYQWEVAAPQETDGTTSPFVLLSDSTLFTSTTHMVLDSIHFRPHFRHTNAICKSPSFGEEVQGYHAQSFLASLSYMPPDAARHANTIHIRVEIPHQDGMLPLVSTFPLHNVRFLLLEPVYRQQHVCSNLLTTAEHASIIGQGFLGEFASDDEQLPFGPGYDFPYQFDNELREDKTLLLYRHLNLKQCIWIFDAWYHMTELVDICGGHVLSDFKLKDQKKTHLTVRVPLHVSYLFAMVPIGWSSLEHYTDMEFAFYYDAVLWKAGLETEGRHGGKLQIRRVLIGQDGKLVLEFRTQAKFRGQFVLSHQTMPGYESRVIAPKSLAISFDLQLIWSQPTFDSPHQMWQATSRFNLKDYTGMYVIEMIPCSVTPTQAYVNTYPLPCTAQQPQRFEVPLSFQQTNRPVPVVYSLDTQLQLTNNLEMMLQDPSTDTTLPEDWDFNGAFSRGQNLYGRVLWNPSQDLRSAYRLSVEKVYLCTGSNGHVPTYDPSGEVYREGPQYGCLQPSSKLLYRFLILDRENPDIAQGDFQDIPFLAQFASGSQELSPLLDMPGVDGFVFNVDPLYKVDSGHQWYLQVVYFITPDTPYLRFRRAAVTSITTVGFTSYQEPHPNVAYDMKRNGTNIQRIILNEESPRTSSVSPLLAILPATFFLLLISTVIISILCVRKRRRKKLTLATAPAKRNNLALSRPSLGVSVTSLASSVSKQNLNRLSSGAEKTINLAAKYTFIKPKDVNVNTVYGTEV</sequence>
<dbReference type="SUPFAM" id="SSF141072">
    <property type="entry name" value="CalX-like"/>
    <property type="match status" value="5"/>
</dbReference>
<feature type="repeat" description="CSPG" evidence="6">
    <location>
        <begin position="1195"/>
        <end position="1292"/>
    </location>
</feature>
<dbReference type="OrthoDB" id="430044at2759"/>
<feature type="repeat" description="CSPG" evidence="6">
    <location>
        <begin position="1050"/>
        <end position="1162"/>
    </location>
</feature>
<dbReference type="InterPro" id="IPR038081">
    <property type="entry name" value="CalX-like_sf"/>
</dbReference>
<accession>A0A2T7Q037</accession>
<feature type="domain" description="VWFC" evidence="9">
    <location>
        <begin position="169"/>
        <end position="230"/>
    </location>
</feature>
<feature type="repeat" description="CSPG" evidence="6">
    <location>
        <begin position="823"/>
        <end position="920"/>
    </location>
</feature>
<dbReference type="GO" id="GO:0007154">
    <property type="term" value="P:cell communication"/>
    <property type="evidence" value="ECO:0007669"/>
    <property type="project" value="InterPro"/>
</dbReference>
<dbReference type="PROSITE" id="PS01208">
    <property type="entry name" value="VWFC_1"/>
    <property type="match status" value="2"/>
</dbReference>
<dbReference type="Gene3D" id="2.60.40.2030">
    <property type="match status" value="5"/>
</dbReference>
<dbReference type="PROSITE" id="PS50184">
    <property type="entry name" value="VWFC_2"/>
    <property type="match status" value="6"/>
</dbReference>
<dbReference type="SMART" id="SM00237">
    <property type="entry name" value="Calx_beta"/>
    <property type="match status" value="4"/>
</dbReference>
<evidence type="ECO:0000259" key="9">
    <source>
        <dbReference type="PROSITE" id="PS50184"/>
    </source>
</evidence>
<evidence type="ECO:0000256" key="1">
    <source>
        <dbReference type="ARBA" id="ARBA00005529"/>
    </source>
</evidence>
<protein>
    <recommendedName>
        <fullName evidence="9">VWFC domain-containing protein</fullName>
    </recommendedName>
</protein>
<keyword evidence="4" id="KW-0106">Calcium</keyword>
<feature type="repeat" description="CSPG" evidence="6">
    <location>
        <begin position="1922"/>
        <end position="2014"/>
    </location>
</feature>
<feature type="domain" description="VWFC" evidence="9">
    <location>
        <begin position="232"/>
        <end position="315"/>
    </location>
</feature>
<feature type="repeat" description="CSPG" evidence="6">
    <location>
        <begin position="1556"/>
        <end position="1658"/>
    </location>
</feature>
<feature type="repeat" description="CSPG" evidence="6">
    <location>
        <begin position="1435"/>
        <end position="1533"/>
    </location>
</feature>
<name>A0A2T7Q037_POMCA</name>
<organism evidence="10 11">
    <name type="scientific">Pomacea canaliculata</name>
    <name type="common">Golden apple snail</name>
    <dbReference type="NCBI Taxonomy" id="400727"/>
    <lineage>
        <taxon>Eukaryota</taxon>
        <taxon>Metazoa</taxon>
        <taxon>Spiralia</taxon>
        <taxon>Lophotrochozoa</taxon>
        <taxon>Mollusca</taxon>
        <taxon>Gastropoda</taxon>
        <taxon>Caenogastropoda</taxon>
        <taxon>Architaenioglossa</taxon>
        <taxon>Ampullarioidea</taxon>
        <taxon>Ampullariidae</taxon>
        <taxon>Pomacea</taxon>
    </lineage>
</organism>
<dbReference type="Gene3D" id="2.10.220.10">
    <property type="entry name" value="Hormone Receptor, Insulin-like Growth Factor Receptor 1, Chain A, domain 2"/>
    <property type="match status" value="5"/>
</dbReference>
<evidence type="ECO:0000256" key="2">
    <source>
        <dbReference type="ARBA" id="ARBA00022729"/>
    </source>
</evidence>
<dbReference type="STRING" id="400727.A0A2T7Q037"/>
<comment type="similarity">
    <text evidence="1">Belongs to the FRAS1 family.</text>
</comment>
<evidence type="ECO:0000256" key="3">
    <source>
        <dbReference type="ARBA" id="ARBA00022737"/>
    </source>
</evidence>
<feature type="repeat" description="CSPG" evidence="6">
    <location>
        <begin position="2169"/>
        <end position="2265"/>
    </location>
</feature>
<dbReference type="InterPro" id="IPR000742">
    <property type="entry name" value="EGF"/>
</dbReference>
<keyword evidence="11" id="KW-1185">Reference proteome</keyword>
<keyword evidence="3" id="KW-0677">Repeat</keyword>
<dbReference type="SUPFAM" id="SSF57184">
    <property type="entry name" value="Growth factor receptor domain"/>
    <property type="match status" value="3"/>
</dbReference>
<dbReference type="CDD" id="cd00064">
    <property type="entry name" value="FU"/>
    <property type="match status" value="7"/>
</dbReference>
<dbReference type="InterPro" id="IPR009030">
    <property type="entry name" value="Growth_fac_rcpt_cys_sf"/>
</dbReference>
<keyword evidence="8" id="KW-0812">Transmembrane</keyword>
<comment type="caution">
    <text evidence="10">The sequence shown here is derived from an EMBL/GenBank/DDBJ whole genome shotgun (WGS) entry which is preliminary data.</text>
</comment>
<feature type="transmembrane region" description="Helical" evidence="8">
    <location>
        <begin position="3522"/>
        <end position="3545"/>
    </location>
</feature>
<dbReference type="SMART" id="SM00215">
    <property type="entry name" value="VWC_out"/>
    <property type="match status" value="2"/>
</dbReference>
<dbReference type="SMART" id="SM00181">
    <property type="entry name" value="EGF"/>
    <property type="match status" value="7"/>
</dbReference>
<keyword evidence="8" id="KW-0472">Membrane</keyword>
<evidence type="ECO:0000256" key="6">
    <source>
        <dbReference type="PROSITE-ProRule" id="PRU01201"/>
    </source>
</evidence>
<feature type="domain" description="VWFC" evidence="9">
    <location>
        <begin position="375"/>
        <end position="433"/>
    </location>
</feature>
<evidence type="ECO:0000256" key="5">
    <source>
        <dbReference type="ARBA" id="ARBA00023180"/>
    </source>
</evidence>
<dbReference type="Gene3D" id="2.10.70.10">
    <property type="entry name" value="Complement Module, domain 1"/>
    <property type="match status" value="2"/>
</dbReference>
<keyword evidence="8" id="KW-1133">Transmembrane helix</keyword>
<feature type="repeat" description="CSPG" evidence="6">
    <location>
        <begin position="2037"/>
        <end position="2130"/>
    </location>
</feature>
<dbReference type="InterPro" id="IPR051561">
    <property type="entry name" value="FRAS1_ECM"/>
</dbReference>
<evidence type="ECO:0000256" key="7">
    <source>
        <dbReference type="SAM" id="MobiDB-lite"/>
    </source>
</evidence>
<dbReference type="Pfam" id="PF00093">
    <property type="entry name" value="VWC"/>
    <property type="match status" value="5"/>
</dbReference>
<feature type="repeat" description="CSPG" evidence="6">
    <location>
        <begin position="1800"/>
        <end position="1900"/>
    </location>
</feature>